<reference evidence="1" key="1">
    <citation type="submission" date="2018-05" db="EMBL/GenBank/DDBJ databases">
        <authorList>
            <person name="Lanie J.A."/>
            <person name="Ng W.-L."/>
            <person name="Kazmierczak K.M."/>
            <person name="Andrzejewski T.M."/>
            <person name="Davidsen T.M."/>
            <person name="Wayne K.J."/>
            <person name="Tettelin H."/>
            <person name="Glass J.I."/>
            <person name="Rusch D."/>
            <person name="Podicherti R."/>
            <person name="Tsui H.-C.T."/>
            <person name="Winkler M.E."/>
        </authorList>
    </citation>
    <scope>NUCLEOTIDE SEQUENCE</scope>
</reference>
<dbReference type="AlphaFoldDB" id="A0A382Z374"/>
<feature type="non-terminal residue" evidence="1">
    <location>
        <position position="81"/>
    </location>
</feature>
<sequence length="81" mass="9129">VKILKKPQPIAPPQIPFPNFFIKCKCWAVSTILAYAIFSIPNNAYCLETISLKQYSDLNILVPSKVDLTKLPIGKVFQVNH</sequence>
<name>A0A382Z374_9ZZZZ</name>
<dbReference type="EMBL" id="UINC01180651">
    <property type="protein sequence ID" value="SVD89962.1"/>
    <property type="molecule type" value="Genomic_DNA"/>
</dbReference>
<feature type="non-terminal residue" evidence="1">
    <location>
        <position position="1"/>
    </location>
</feature>
<proteinExistence type="predicted"/>
<protein>
    <submittedName>
        <fullName evidence="1">Uncharacterized protein</fullName>
    </submittedName>
</protein>
<accession>A0A382Z374</accession>
<evidence type="ECO:0000313" key="1">
    <source>
        <dbReference type="EMBL" id="SVD89962.1"/>
    </source>
</evidence>
<gene>
    <name evidence="1" type="ORF">METZ01_LOCUS442816</name>
</gene>
<organism evidence="1">
    <name type="scientific">marine metagenome</name>
    <dbReference type="NCBI Taxonomy" id="408172"/>
    <lineage>
        <taxon>unclassified sequences</taxon>
        <taxon>metagenomes</taxon>
        <taxon>ecological metagenomes</taxon>
    </lineage>
</organism>